<accession>A0A5C6D1W2</accession>
<feature type="modified residue" description="4-aspartylphosphate" evidence="2">
    <location>
        <position position="71"/>
    </location>
</feature>
<evidence type="ECO:0000259" key="3">
    <source>
        <dbReference type="PROSITE" id="PS50110"/>
    </source>
</evidence>
<name>A0A5C6D1W2_9BACT</name>
<dbReference type="InterPro" id="IPR036457">
    <property type="entry name" value="PPM-type-like_dom_sf"/>
</dbReference>
<dbReference type="GO" id="GO:0016791">
    <property type="term" value="F:phosphatase activity"/>
    <property type="evidence" value="ECO:0007669"/>
    <property type="project" value="TreeGrafter"/>
</dbReference>
<evidence type="ECO:0000256" key="1">
    <source>
        <dbReference type="ARBA" id="ARBA00022801"/>
    </source>
</evidence>
<keyword evidence="5" id="KW-1185">Reference proteome</keyword>
<dbReference type="SMART" id="SM00331">
    <property type="entry name" value="PP2C_SIG"/>
    <property type="match status" value="1"/>
</dbReference>
<dbReference type="AlphaFoldDB" id="A0A5C6D1W2"/>
<comment type="caution">
    <text evidence="4">The sequence shown here is derived from an EMBL/GenBank/DDBJ whole genome shotgun (WGS) entry which is preliminary data.</text>
</comment>
<evidence type="ECO:0000256" key="2">
    <source>
        <dbReference type="PROSITE-ProRule" id="PRU00169"/>
    </source>
</evidence>
<dbReference type="SUPFAM" id="SSF81606">
    <property type="entry name" value="PP2C-like"/>
    <property type="match status" value="1"/>
</dbReference>
<dbReference type="Proteomes" id="UP000319143">
    <property type="component" value="Unassembled WGS sequence"/>
</dbReference>
<dbReference type="Pfam" id="PF07228">
    <property type="entry name" value="SpoIIE"/>
    <property type="match status" value="1"/>
</dbReference>
<proteinExistence type="predicted"/>
<dbReference type="Gene3D" id="3.40.50.2300">
    <property type="match status" value="1"/>
</dbReference>
<dbReference type="GO" id="GO:0000160">
    <property type="term" value="P:phosphorelay signal transduction system"/>
    <property type="evidence" value="ECO:0007669"/>
    <property type="project" value="InterPro"/>
</dbReference>
<dbReference type="InterPro" id="IPR052016">
    <property type="entry name" value="Bact_Sigma-Reg"/>
</dbReference>
<dbReference type="RefSeq" id="WP_197231880.1">
    <property type="nucleotide sequence ID" value="NZ_SJPV01000020.1"/>
</dbReference>
<dbReference type="SMART" id="SM00448">
    <property type="entry name" value="REC"/>
    <property type="match status" value="1"/>
</dbReference>
<dbReference type="Gene3D" id="3.60.40.10">
    <property type="entry name" value="PPM-type phosphatase domain"/>
    <property type="match status" value="1"/>
</dbReference>
<dbReference type="PROSITE" id="PS50110">
    <property type="entry name" value="RESPONSE_REGULATORY"/>
    <property type="match status" value="1"/>
</dbReference>
<keyword evidence="2" id="KW-0597">Phosphoprotein</keyword>
<gene>
    <name evidence="4" type="primary">rsbP_2</name>
    <name evidence="4" type="ORF">Poly41_65140</name>
</gene>
<keyword evidence="1 4" id="KW-0378">Hydrolase</keyword>
<organism evidence="4 5">
    <name type="scientific">Novipirellula artificiosorum</name>
    <dbReference type="NCBI Taxonomy" id="2528016"/>
    <lineage>
        <taxon>Bacteria</taxon>
        <taxon>Pseudomonadati</taxon>
        <taxon>Planctomycetota</taxon>
        <taxon>Planctomycetia</taxon>
        <taxon>Pirellulales</taxon>
        <taxon>Pirellulaceae</taxon>
        <taxon>Novipirellula</taxon>
    </lineage>
</organism>
<evidence type="ECO:0000313" key="4">
    <source>
        <dbReference type="EMBL" id="TWU30820.1"/>
    </source>
</evidence>
<dbReference type="InterPro" id="IPR001932">
    <property type="entry name" value="PPM-type_phosphatase-like_dom"/>
</dbReference>
<dbReference type="InterPro" id="IPR011006">
    <property type="entry name" value="CheY-like_superfamily"/>
</dbReference>
<feature type="domain" description="Response regulatory" evidence="3">
    <location>
        <begin position="21"/>
        <end position="138"/>
    </location>
</feature>
<reference evidence="4 5" key="1">
    <citation type="submission" date="2019-02" db="EMBL/GenBank/DDBJ databases">
        <title>Deep-cultivation of Planctomycetes and their phenomic and genomic characterization uncovers novel biology.</title>
        <authorList>
            <person name="Wiegand S."/>
            <person name="Jogler M."/>
            <person name="Boedeker C."/>
            <person name="Pinto D."/>
            <person name="Vollmers J."/>
            <person name="Rivas-Marin E."/>
            <person name="Kohn T."/>
            <person name="Peeters S.H."/>
            <person name="Heuer A."/>
            <person name="Rast P."/>
            <person name="Oberbeckmann S."/>
            <person name="Bunk B."/>
            <person name="Jeske O."/>
            <person name="Meyerdierks A."/>
            <person name="Storesund J.E."/>
            <person name="Kallscheuer N."/>
            <person name="Luecker S."/>
            <person name="Lage O.M."/>
            <person name="Pohl T."/>
            <person name="Merkel B.J."/>
            <person name="Hornburger P."/>
            <person name="Mueller R.-W."/>
            <person name="Bruemmer F."/>
            <person name="Labrenz M."/>
            <person name="Spormann A.M."/>
            <person name="Op Den Camp H."/>
            <person name="Overmann J."/>
            <person name="Amann R."/>
            <person name="Jetten M.S.M."/>
            <person name="Mascher T."/>
            <person name="Medema M.H."/>
            <person name="Devos D.P."/>
            <person name="Kaster A.-K."/>
            <person name="Ovreas L."/>
            <person name="Rohde M."/>
            <person name="Galperin M.Y."/>
            <person name="Jogler C."/>
        </authorList>
    </citation>
    <scope>NUCLEOTIDE SEQUENCE [LARGE SCALE GENOMIC DNA]</scope>
    <source>
        <strain evidence="4 5">Poly41</strain>
    </source>
</reference>
<dbReference type="SUPFAM" id="SSF52172">
    <property type="entry name" value="CheY-like"/>
    <property type="match status" value="1"/>
</dbReference>
<dbReference type="PANTHER" id="PTHR43156">
    <property type="entry name" value="STAGE II SPORULATION PROTEIN E-RELATED"/>
    <property type="match status" value="1"/>
</dbReference>
<sequence length="403" mass="45310">MMAEDKANTIDIEKQFQQKIVVLLVDDQAMVGEAVRRMLAPHEDITLHYCQDPRHALQRAIEIRPTLILQDLVMPEISGLDLVPQYRQNEATQDTPLIVLSTKEEAETKAKAFALGANDYLVKLPDPVELLARIRYHSRGYISLLQRNAAYEALAQSRRHMAEQLEAGCKYLLALLPEPIESPVAVSWCYVPSADLGGDTFGYYWIDEDHFALYLIDVVGHGLDSALLSVTLMNVLRSRALANTDFCEPGQVLKALNDAFPMEEYGEKCFTMWYGVYQPSTSTLAWSGGGHPEALLFEGSPEKTAEPLRLESQGPMIGMMPWDEFESGRCHVGSGSSLFVFSDGVHEIHKTDGKEWEFEDFVQYLAAIRQSADPTMDQLLRHVRELGGSDQLDDDFSIFEVKF</sequence>
<protein>
    <submittedName>
        <fullName evidence="4">Phosphoserine phosphatase RsbP</fullName>
        <ecNumber evidence="4">3.1.3.3</ecNumber>
    </submittedName>
</protein>
<dbReference type="InterPro" id="IPR001789">
    <property type="entry name" value="Sig_transdc_resp-reg_receiver"/>
</dbReference>
<dbReference type="EMBL" id="SJPV01000020">
    <property type="protein sequence ID" value="TWU30820.1"/>
    <property type="molecule type" value="Genomic_DNA"/>
</dbReference>
<dbReference type="Pfam" id="PF00072">
    <property type="entry name" value="Response_reg"/>
    <property type="match status" value="1"/>
</dbReference>
<evidence type="ECO:0000313" key="5">
    <source>
        <dbReference type="Proteomes" id="UP000319143"/>
    </source>
</evidence>
<dbReference type="EC" id="3.1.3.3" evidence="4"/>
<dbReference type="PANTHER" id="PTHR43156:SF2">
    <property type="entry name" value="STAGE II SPORULATION PROTEIN E"/>
    <property type="match status" value="1"/>
</dbReference>